<proteinExistence type="predicted"/>
<evidence type="ECO:0000313" key="2">
    <source>
        <dbReference type="EnsemblMetazoa" id="AMEC004310-PA"/>
    </source>
</evidence>
<dbReference type="InterPro" id="IPR036322">
    <property type="entry name" value="WD40_repeat_dom_sf"/>
</dbReference>
<dbReference type="STRING" id="34690.A0A182TL56"/>
<dbReference type="PROSITE" id="PS50294">
    <property type="entry name" value="WD_REPEATS_REGION"/>
    <property type="match status" value="2"/>
</dbReference>
<dbReference type="PANTHER" id="PTHR19863">
    <property type="entry name" value="NEMITIN (NEURONAL ENRICHED MAP INTERACTING PROTEIN) HOMOLOG"/>
    <property type="match status" value="1"/>
</dbReference>
<dbReference type="InterPro" id="IPR040067">
    <property type="entry name" value="WDR47"/>
</dbReference>
<dbReference type="Pfam" id="PF00400">
    <property type="entry name" value="WD40"/>
    <property type="match status" value="5"/>
</dbReference>
<evidence type="ECO:0000313" key="3">
    <source>
        <dbReference type="Proteomes" id="UP000075902"/>
    </source>
</evidence>
<protein>
    <submittedName>
        <fullName evidence="2">WD_REPEATS_REGION domain-containing protein</fullName>
    </submittedName>
</protein>
<feature type="repeat" description="WD" evidence="1">
    <location>
        <begin position="74"/>
        <end position="115"/>
    </location>
</feature>
<dbReference type="InterPro" id="IPR001680">
    <property type="entry name" value="WD40_rpt"/>
</dbReference>
<dbReference type="AlphaFoldDB" id="A0A182TL56"/>
<sequence>SIPFQQSDQNRPRFVAVTTLEDVQAVRCAEFHPNGRIYAVGSNSKTFRICEYPSLSEIREDHSTYQPTVLFKRTKHHKGSIYCMAWSPAGDLIATGSNDKTVKLMRFNESQKQLEGQEMELTMHDGTVRDLCFLEDSSNKSSLLISGGAGDCKIYDKTVRFWDLRTRGCVNMVTPATSPGSRQGSPVAAVCVDPSGRLLVSGHEDSSCVLYDIRGNRPIQCFKPHSSDVRSIRFSPSAYYLLTAGYDNKLVLTDLQGDLTMPLPSVVVAQHTDKVISGRWHPVDFSFLSTSADKTATLWALPPI</sequence>
<reference evidence="3" key="1">
    <citation type="submission" date="2014-01" db="EMBL/GenBank/DDBJ databases">
        <title>The Genome Sequence of Anopheles melas CM1001059_A (V2).</title>
        <authorList>
            <consortium name="The Broad Institute Genomics Platform"/>
            <person name="Neafsey D.E."/>
            <person name="Besansky N."/>
            <person name="Howell P."/>
            <person name="Walton C."/>
            <person name="Young S.K."/>
            <person name="Zeng Q."/>
            <person name="Gargeya S."/>
            <person name="Fitzgerald M."/>
            <person name="Haas B."/>
            <person name="Abouelleil A."/>
            <person name="Allen A.W."/>
            <person name="Alvarado L."/>
            <person name="Arachchi H.M."/>
            <person name="Berlin A.M."/>
            <person name="Chapman S.B."/>
            <person name="Gainer-Dewar J."/>
            <person name="Goldberg J."/>
            <person name="Griggs A."/>
            <person name="Gujja S."/>
            <person name="Hansen M."/>
            <person name="Howarth C."/>
            <person name="Imamovic A."/>
            <person name="Ireland A."/>
            <person name="Larimer J."/>
            <person name="McCowan C."/>
            <person name="Murphy C."/>
            <person name="Pearson M."/>
            <person name="Poon T.W."/>
            <person name="Priest M."/>
            <person name="Roberts A."/>
            <person name="Saif S."/>
            <person name="Shea T."/>
            <person name="Sisk P."/>
            <person name="Sykes S."/>
            <person name="Wortman J."/>
            <person name="Nusbaum C."/>
            <person name="Birren B."/>
        </authorList>
    </citation>
    <scope>NUCLEOTIDE SEQUENCE [LARGE SCALE GENOMIC DNA]</scope>
    <source>
        <strain evidence="3">CM1001059</strain>
    </source>
</reference>
<name>A0A182TL56_9DIPT</name>
<dbReference type="EnsemblMetazoa" id="AMEC004310-RA">
    <property type="protein sequence ID" value="AMEC004310-PA"/>
    <property type="gene ID" value="AMEC004310"/>
</dbReference>
<dbReference type="InterPro" id="IPR015943">
    <property type="entry name" value="WD40/YVTN_repeat-like_dom_sf"/>
</dbReference>
<dbReference type="Proteomes" id="UP000075902">
    <property type="component" value="Unassembled WGS sequence"/>
</dbReference>
<feature type="repeat" description="WD" evidence="1">
    <location>
        <begin position="222"/>
        <end position="256"/>
    </location>
</feature>
<keyword evidence="3" id="KW-1185">Reference proteome</keyword>
<dbReference type="SUPFAM" id="SSF50978">
    <property type="entry name" value="WD40 repeat-like"/>
    <property type="match status" value="1"/>
</dbReference>
<dbReference type="PROSITE" id="PS50082">
    <property type="entry name" value="WD_REPEATS_2"/>
    <property type="match status" value="3"/>
</dbReference>
<keyword evidence="1" id="KW-0853">WD repeat</keyword>
<dbReference type="Gene3D" id="2.130.10.10">
    <property type="entry name" value="YVTN repeat-like/Quinoprotein amine dehydrogenase"/>
    <property type="match status" value="2"/>
</dbReference>
<dbReference type="PANTHER" id="PTHR19863:SF5">
    <property type="entry name" value="WD REPEAT-CONTAINING PROTEIN 47"/>
    <property type="match status" value="1"/>
</dbReference>
<accession>A0A182TL56</accession>
<feature type="repeat" description="WD" evidence="1">
    <location>
        <begin position="268"/>
        <end position="304"/>
    </location>
</feature>
<evidence type="ECO:0000256" key="1">
    <source>
        <dbReference type="PROSITE-ProRule" id="PRU00221"/>
    </source>
</evidence>
<dbReference type="VEuPathDB" id="VectorBase:AMEC004310"/>
<organism evidence="2 3">
    <name type="scientific">Anopheles melas</name>
    <dbReference type="NCBI Taxonomy" id="34690"/>
    <lineage>
        <taxon>Eukaryota</taxon>
        <taxon>Metazoa</taxon>
        <taxon>Ecdysozoa</taxon>
        <taxon>Arthropoda</taxon>
        <taxon>Hexapoda</taxon>
        <taxon>Insecta</taxon>
        <taxon>Pterygota</taxon>
        <taxon>Neoptera</taxon>
        <taxon>Endopterygota</taxon>
        <taxon>Diptera</taxon>
        <taxon>Nematocera</taxon>
        <taxon>Culicoidea</taxon>
        <taxon>Culicidae</taxon>
        <taxon>Anophelinae</taxon>
        <taxon>Anopheles</taxon>
    </lineage>
</organism>
<dbReference type="SMART" id="SM00320">
    <property type="entry name" value="WD40"/>
    <property type="match status" value="6"/>
</dbReference>
<reference evidence="2" key="2">
    <citation type="submission" date="2020-05" db="UniProtKB">
        <authorList>
            <consortium name="EnsemblMetazoa"/>
        </authorList>
    </citation>
    <scope>IDENTIFICATION</scope>
    <source>
        <strain evidence="2">CM1001059</strain>
    </source>
</reference>